<dbReference type="RefSeq" id="WP_127796441.1">
    <property type="nucleotide sequence ID" value="NZ_ML136950.1"/>
</dbReference>
<keyword evidence="1" id="KW-0175">Coiled coil</keyword>
<name>A0A437SSF9_9LACO</name>
<evidence type="ECO:0000256" key="1">
    <source>
        <dbReference type="SAM" id="Coils"/>
    </source>
</evidence>
<evidence type="ECO:0000313" key="2">
    <source>
        <dbReference type="EMBL" id="RVU69784.1"/>
    </source>
</evidence>
<organism evidence="2 3">
    <name type="scientific">Lactobacillus xujianguonis</name>
    <dbReference type="NCBI Taxonomy" id="2495899"/>
    <lineage>
        <taxon>Bacteria</taxon>
        <taxon>Bacillati</taxon>
        <taxon>Bacillota</taxon>
        <taxon>Bacilli</taxon>
        <taxon>Lactobacillales</taxon>
        <taxon>Lactobacillaceae</taxon>
        <taxon>Lactobacillus</taxon>
    </lineage>
</organism>
<dbReference type="EMBL" id="RXIA01000083">
    <property type="protein sequence ID" value="RVU69784.1"/>
    <property type="molecule type" value="Genomic_DNA"/>
</dbReference>
<dbReference type="AlphaFoldDB" id="A0A437SSF9"/>
<proteinExistence type="predicted"/>
<dbReference type="Proteomes" id="UP000288291">
    <property type="component" value="Unassembled WGS sequence"/>
</dbReference>
<comment type="caution">
    <text evidence="2">The sequence shown here is derived from an EMBL/GenBank/DDBJ whole genome shotgun (WGS) entry which is preliminary data.</text>
</comment>
<protein>
    <submittedName>
        <fullName evidence="2">Uncharacterized protein</fullName>
    </submittedName>
</protein>
<gene>
    <name evidence="2" type="ORF">EJK17_11320</name>
</gene>
<feature type="non-terminal residue" evidence="2">
    <location>
        <position position="311"/>
    </location>
</feature>
<keyword evidence="3" id="KW-1185">Reference proteome</keyword>
<sequence>MADEQDKPTGFKPKFWPKAVLTNDGRHAFLQSVASNHVLHYTRVTLSSQKMVDGQGKMLDNEAISNLTGLSDDLKEGTVQLTPVVDNHFAVTADFDNKNVPDDIEFSSIGWYGRIDTVDPNDHDNVLAQGKEVLIAILPTTKDHEILAAGSLDQRSTQVISAQLDFTISDAANINMTVNEIGYVTRAELNSWEVDMEGKIKNADLSKLKFRKQMLDNNGYLQDKTWSATRNSDGTYTINLFDDDWTASKLYSVIEQVNGLSSSKADKTQVQDAKNAVQSNLEEAKNNLNGAISNLNNGKLNFKNVSDGYDL</sequence>
<feature type="coiled-coil region" evidence="1">
    <location>
        <begin position="267"/>
        <end position="301"/>
    </location>
</feature>
<reference evidence="2 3" key="1">
    <citation type="submission" date="2018-12" db="EMBL/GenBank/DDBJ databases">
        <authorList>
            <person name="Meng J."/>
        </authorList>
    </citation>
    <scope>NUCLEOTIDE SEQUENCE [LARGE SCALE GENOMIC DNA]</scope>
    <source>
        <strain evidence="2 3">HT111-2</strain>
    </source>
</reference>
<accession>A0A437SSF9</accession>
<evidence type="ECO:0000313" key="3">
    <source>
        <dbReference type="Proteomes" id="UP000288291"/>
    </source>
</evidence>